<dbReference type="EMBL" id="CADCTY010002394">
    <property type="protein sequence ID" value="CAA9420516.1"/>
    <property type="molecule type" value="Genomic_DNA"/>
</dbReference>
<gene>
    <name evidence="1" type="ORF">AVDCRST_MAG94-6954</name>
</gene>
<sequence>MEPQAFCLPKRKKLLETGHELVVAVVDVMEHSIERSPHLPRKKVGSIGGDCSIHEPLPINKQ</sequence>
<reference evidence="1" key="1">
    <citation type="submission" date="2020-02" db="EMBL/GenBank/DDBJ databases">
        <authorList>
            <person name="Meier V. D."/>
        </authorList>
    </citation>
    <scope>NUCLEOTIDE SEQUENCE</scope>
    <source>
        <strain evidence="1">AVDCRST_MAG94</strain>
    </source>
</reference>
<dbReference type="AlphaFoldDB" id="A0A6J4PV82"/>
<evidence type="ECO:0000313" key="1">
    <source>
        <dbReference type="EMBL" id="CAA9420516.1"/>
    </source>
</evidence>
<protein>
    <submittedName>
        <fullName evidence="1">Uncharacterized protein</fullName>
    </submittedName>
</protein>
<proteinExistence type="predicted"/>
<accession>A0A6J4PV82</accession>
<name>A0A6J4PV82_9CYAN</name>
<organism evidence="1">
    <name type="scientific">uncultured Leptolyngbya sp</name>
    <dbReference type="NCBI Taxonomy" id="332963"/>
    <lineage>
        <taxon>Bacteria</taxon>
        <taxon>Bacillati</taxon>
        <taxon>Cyanobacteriota</taxon>
        <taxon>Cyanophyceae</taxon>
        <taxon>Leptolyngbyales</taxon>
        <taxon>Leptolyngbyaceae</taxon>
        <taxon>Leptolyngbya group</taxon>
        <taxon>Leptolyngbya</taxon>
        <taxon>environmental samples</taxon>
    </lineage>
</organism>